<feature type="transmembrane region" description="Helical" evidence="8">
    <location>
        <begin position="81"/>
        <end position="102"/>
    </location>
</feature>
<evidence type="ECO:0000256" key="4">
    <source>
        <dbReference type="ARBA" id="ARBA00022746"/>
    </source>
</evidence>
<dbReference type="EMBL" id="CP076128">
    <property type="protein sequence ID" value="QWG08401.1"/>
    <property type="molecule type" value="Genomic_DNA"/>
</dbReference>
<accession>A0ABX8GXS2</accession>
<keyword evidence="5 8" id="KW-1133">Transmembrane helix</keyword>
<comment type="pathway">
    <text evidence="2">Carotenoid biosynthesis.</text>
</comment>
<evidence type="ECO:0000256" key="5">
    <source>
        <dbReference type="ARBA" id="ARBA00022989"/>
    </source>
</evidence>
<organism evidence="10 11">
    <name type="scientific">Flammeovirga kamogawensis</name>
    <dbReference type="NCBI Taxonomy" id="373891"/>
    <lineage>
        <taxon>Bacteria</taxon>
        <taxon>Pseudomonadati</taxon>
        <taxon>Bacteroidota</taxon>
        <taxon>Cytophagia</taxon>
        <taxon>Cytophagales</taxon>
        <taxon>Flammeovirgaceae</taxon>
        <taxon>Flammeovirga</taxon>
    </lineage>
</organism>
<keyword evidence="4" id="KW-0125">Carotenoid biosynthesis</keyword>
<feature type="transmembrane region" description="Helical" evidence="8">
    <location>
        <begin position="37"/>
        <end position="61"/>
    </location>
</feature>
<feature type="transmembrane region" description="Helical" evidence="8">
    <location>
        <begin position="156"/>
        <end position="175"/>
    </location>
</feature>
<keyword evidence="3 8" id="KW-0812">Transmembrane</keyword>
<feature type="domain" description="Lycopene cyclase" evidence="9">
    <location>
        <begin position="7"/>
        <end position="97"/>
    </location>
</feature>
<evidence type="ECO:0000256" key="3">
    <source>
        <dbReference type="ARBA" id="ARBA00022692"/>
    </source>
</evidence>
<reference evidence="10 11" key="1">
    <citation type="submission" date="2021-05" db="EMBL/GenBank/DDBJ databases">
        <title>Comparative genomic studies on the polysaccharide-degrading batcterial strains of the Flammeovirga genus.</title>
        <authorList>
            <person name="Zewei F."/>
            <person name="Zheng Z."/>
            <person name="Yu L."/>
            <person name="Ruyue G."/>
            <person name="Yanhong M."/>
            <person name="Yuanyuan C."/>
            <person name="Jingyan G."/>
            <person name="Wenjun H."/>
        </authorList>
    </citation>
    <scope>NUCLEOTIDE SEQUENCE [LARGE SCALE GENOMIC DNA]</scope>
    <source>
        <strain evidence="10 11">YS10</strain>
    </source>
</reference>
<keyword evidence="7" id="KW-0413">Isomerase</keyword>
<keyword evidence="6 8" id="KW-0472">Membrane</keyword>
<evidence type="ECO:0000259" key="9">
    <source>
        <dbReference type="Pfam" id="PF18916"/>
    </source>
</evidence>
<dbReference type="Proteomes" id="UP000682802">
    <property type="component" value="Chromosome 1"/>
</dbReference>
<feature type="transmembrane region" description="Helical" evidence="8">
    <location>
        <begin position="132"/>
        <end position="149"/>
    </location>
</feature>
<name>A0ABX8GXS2_9BACT</name>
<comment type="subcellular location">
    <subcellularLocation>
        <location evidence="1">Membrane</location>
        <topology evidence="1">Multi-pass membrane protein</topology>
    </subcellularLocation>
</comment>
<dbReference type="RefSeq" id="WP_144072318.1">
    <property type="nucleotide sequence ID" value="NZ_CP076128.1"/>
</dbReference>
<dbReference type="NCBIfam" id="TIGR03462">
    <property type="entry name" value="CarR_dom_SF"/>
    <property type="match status" value="2"/>
</dbReference>
<keyword evidence="11" id="KW-1185">Reference proteome</keyword>
<evidence type="ECO:0000313" key="11">
    <source>
        <dbReference type="Proteomes" id="UP000682802"/>
    </source>
</evidence>
<evidence type="ECO:0000256" key="1">
    <source>
        <dbReference type="ARBA" id="ARBA00004141"/>
    </source>
</evidence>
<evidence type="ECO:0000256" key="6">
    <source>
        <dbReference type="ARBA" id="ARBA00023136"/>
    </source>
</evidence>
<evidence type="ECO:0000256" key="7">
    <source>
        <dbReference type="ARBA" id="ARBA00023235"/>
    </source>
</evidence>
<proteinExistence type="predicted"/>
<dbReference type="Pfam" id="PF18916">
    <property type="entry name" value="Lycopene_cyc"/>
    <property type="match status" value="2"/>
</dbReference>
<feature type="transmembrane region" description="Helical" evidence="8">
    <location>
        <begin position="201"/>
        <end position="217"/>
    </location>
</feature>
<evidence type="ECO:0000256" key="2">
    <source>
        <dbReference type="ARBA" id="ARBA00004829"/>
    </source>
</evidence>
<evidence type="ECO:0000256" key="8">
    <source>
        <dbReference type="SAM" id="Phobius"/>
    </source>
</evidence>
<protein>
    <submittedName>
        <fullName evidence="10">Lycopene cyclase domain-containing protein</fullName>
    </submittedName>
</protein>
<evidence type="ECO:0000313" key="10">
    <source>
        <dbReference type="EMBL" id="QWG08401.1"/>
    </source>
</evidence>
<dbReference type="InterPro" id="IPR017825">
    <property type="entry name" value="Lycopene_cyclase_dom"/>
</dbReference>
<feature type="transmembrane region" description="Helical" evidence="8">
    <location>
        <begin position="6"/>
        <end position="25"/>
    </location>
</feature>
<gene>
    <name evidence="10" type="ORF">KM029_05555</name>
</gene>
<sequence>MPEQFNLYLYLNILAILGPFFLSFDKKVAFYKHWPKFIPALFFLWAIYIPWDVFFTIMMYWGFNPDYLIKIEIFHLPLEEWMFFLIIPYCFLFIYEVVLAYFPATKQKTFLPAYFFIGIAISQAYYGGMYSYFNLSVLLLALLVTFNQLNNAFWWTYLLTLIPFLLFNGVLTGAITEEPVVWYNSGEFSNVRIGTIPSEDFIYLLGMLLLCIKGWNLKFKSTT</sequence>
<feature type="domain" description="Lycopene cyclase" evidence="9">
    <location>
        <begin position="129"/>
        <end position="212"/>
    </location>
</feature>